<organism evidence="1">
    <name type="scientific">marine sediment metagenome</name>
    <dbReference type="NCBI Taxonomy" id="412755"/>
    <lineage>
        <taxon>unclassified sequences</taxon>
        <taxon>metagenomes</taxon>
        <taxon>ecological metagenomes</taxon>
    </lineage>
</organism>
<protein>
    <submittedName>
        <fullName evidence="1">Uncharacterized protein</fullName>
    </submittedName>
</protein>
<evidence type="ECO:0000313" key="1">
    <source>
        <dbReference type="EMBL" id="KKL58278.1"/>
    </source>
</evidence>
<dbReference type="EMBL" id="LAZR01029880">
    <property type="protein sequence ID" value="KKL58278.1"/>
    <property type="molecule type" value="Genomic_DNA"/>
</dbReference>
<accession>A0A0F9D9D6</accession>
<proteinExistence type="predicted"/>
<dbReference type="AlphaFoldDB" id="A0A0F9D9D6"/>
<name>A0A0F9D9D6_9ZZZZ</name>
<feature type="non-terminal residue" evidence="1">
    <location>
        <position position="164"/>
    </location>
</feature>
<gene>
    <name evidence="1" type="ORF">LCGC14_2226980</name>
</gene>
<comment type="caution">
    <text evidence="1">The sequence shown here is derived from an EMBL/GenBank/DDBJ whole genome shotgun (WGS) entry which is preliminary data.</text>
</comment>
<sequence>MNTNKLALALIISGLCTTGSVAAANDRYIIQVDNNKKGVVKALAKNLGGDIKVDGNGFIAAQFTGHDLASIKGLLNNPHIKLNEEDQKQIVKLWNLINTEYRKIGAAIVRDISKHINSGGTLGSSLMMYVFPQFEGLNDDKIKKFLVDIANIIDSTEELEEIKQ</sequence>
<reference evidence="1" key="1">
    <citation type="journal article" date="2015" name="Nature">
        <title>Complex archaea that bridge the gap between prokaryotes and eukaryotes.</title>
        <authorList>
            <person name="Spang A."/>
            <person name="Saw J.H."/>
            <person name="Jorgensen S.L."/>
            <person name="Zaremba-Niedzwiedzka K."/>
            <person name="Martijn J."/>
            <person name="Lind A.E."/>
            <person name="van Eijk R."/>
            <person name="Schleper C."/>
            <person name="Guy L."/>
            <person name="Ettema T.J."/>
        </authorList>
    </citation>
    <scope>NUCLEOTIDE SEQUENCE</scope>
</reference>